<protein>
    <submittedName>
        <fullName evidence="3">Uncharacterized protein</fullName>
    </submittedName>
</protein>
<reference evidence="2 5" key="1">
    <citation type="journal article" date="2018" name="Int. J. Syst. Evol. Microbiol.">
        <title>Draft Genome Sequence of Faecalimonas umbilicata JCM 30896T, an Acetate-Producing Bacterium Isolated from Human Feces.</title>
        <authorList>
            <person name="Sakamoto M."/>
            <person name="Ikeyama N."/>
            <person name="Yuki M."/>
            <person name="Ohkuma M."/>
        </authorList>
    </citation>
    <scope>NUCLEOTIDE SEQUENCE [LARGE SCALE GENOMIC DNA]</scope>
    <source>
        <strain evidence="2 5">EGH7</strain>
    </source>
</reference>
<organism evidence="3 4">
    <name type="scientific">Faecalimonas umbilicata</name>
    <dbReference type="NCBI Taxonomy" id="1912855"/>
    <lineage>
        <taxon>Bacteria</taxon>
        <taxon>Bacillati</taxon>
        <taxon>Bacillota</taxon>
        <taxon>Clostridia</taxon>
        <taxon>Lachnospirales</taxon>
        <taxon>Lachnospiraceae</taxon>
        <taxon>Faecalimonas</taxon>
    </lineage>
</organism>
<keyword evidence="5" id="KW-1185">Reference proteome</keyword>
<dbReference type="AlphaFoldDB" id="A0A4V2UMZ6"/>
<evidence type="ECO:0000313" key="3">
    <source>
        <dbReference type="EMBL" id="TCS60171.1"/>
    </source>
</evidence>
<accession>A0A4V2UMZ6</accession>
<evidence type="ECO:0000313" key="2">
    <source>
        <dbReference type="EMBL" id="GBU06091.1"/>
    </source>
</evidence>
<feature type="coiled-coil region" evidence="1">
    <location>
        <begin position="1"/>
        <end position="32"/>
    </location>
</feature>
<comment type="caution">
    <text evidence="3">The sequence shown here is derived from an EMBL/GenBank/DDBJ whole genome shotgun (WGS) entry which is preliminary data.</text>
</comment>
<evidence type="ECO:0000256" key="1">
    <source>
        <dbReference type="SAM" id="Coils"/>
    </source>
</evidence>
<name>A0A4V2UMZ6_9FIRM</name>
<evidence type="ECO:0000313" key="5">
    <source>
        <dbReference type="Proteomes" id="UP000702954"/>
    </source>
</evidence>
<reference evidence="3 4" key="2">
    <citation type="submission" date="2019-03" db="EMBL/GenBank/DDBJ databases">
        <title>Genomic Encyclopedia of Type Strains, Phase IV (KMG-IV): sequencing the most valuable type-strain genomes for metagenomic binning, comparative biology and taxonomic classification.</title>
        <authorList>
            <person name="Goeker M."/>
        </authorList>
    </citation>
    <scope>NUCLEOTIDE SEQUENCE [LARGE SCALE GENOMIC DNA]</scope>
    <source>
        <strain evidence="3 4">DSM 103426</strain>
    </source>
</reference>
<proteinExistence type="predicted"/>
<dbReference type="RefSeq" id="WP_116442178.1">
    <property type="nucleotide sequence ID" value="NZ_BHEO01000008.1"/>
</dbReference>
<dbReference type="Proteomes" id="UP000702954">
    <property type="component" value="Unassembled WGS sequence"/>
</dbReference>
<gene>
    <name evidence="3" type="ORF">EDD74_14511</name>
    <name evidence="2" type="ORF">FAEUMB_26320</name>
</gene>
<dbReference type="EMBL" id="SLZV01000045">
    <property type="protein sequence ID" value="TCS60171.1"/>
    <property type="molecule type" value="Genomic_DNA"/>
</dbReference>
<sequence length="200" mass="23589">MKKFFERYDKEKNRYEQLVEECTRERRKELLEQGWTDLTDLNETELKVMYGRKKGRCQKCGKPALLKYVGNPEKLLSYCPDCLGEMEKCQECGGYEEEENLKKGLCEKCRREERSRRKAKYQAGDQVQLLLPEEHGVKKNEVLCITKMIPRNAACIVKRNTGEELEVFWIELRSKAATRRYLQFAATEQMQPMSDLEKAL</sequence>
<dbReference type="EMBL" id="BHEO01000008">
    <property type="protein sequence ID" value="GBU06091.1"/>
    <property type="molecule type" value="Genomic_DNA"/>
</dbReference>
<keyword evidence="1" id="KW-0175">Coiled coil</keyword>
<dbReference type="Proteomes" id="UP000294613">
    <property type="component" value="Unassembled WGS sequence"/>
</dbReference>
<evidence type="ECO:0000313" key="4">
    <source>
        <dbReference type="Proteomes" id="UP000294613"/>
    </source>
</evidence>